<dbReference type="EMBL" id="CP095407">
    <property type="protein sequence ID" value="USU96143.1"/>
    <property type="molecule type" value="Genomic_DNA"/>
</dbReference>
<accession>A0AAE9S9V8</accession>
<evidence type="ECO:0000313" key="2">
    <source>
        <dbReference type="Proteomes" id="UP001055514"/>
    </source>
</evidence>
<evidence type="ECO:0000313" key="1">
    <source>
        <dbReference type="EMBL" id="USU96143.1"/>
    </source>
</evidence>
<dbReference type="Proteomes" id="UP001055514">
    <property type="component" value="Chromosome"/>
</dbReference>
<dbReference type="RefSeq" id="WP_017398454.1">
    <property type="nucleotide sequence ID" value="NZ_CP029610.1"/>
</dbReference>
<sequence length="116" mass="12269">MSISANIKVPDVYTSVNINTQRTGLPLNDQRVLFVTLDVLSEQFTPVDVYDKADADTKFGANSQAGRMITAAVKTNRTVSVQAVALAVEGVQTQAALQTESGSALQTEGGALIEPE</sequence>
<organism evidence="1 2">
    <name type="scientific">Acinetobacter pittii</name>
    <name type="common">Acinetobacter genomosp. 3</name>
    <dbReference type="NCBI Taxonomy" id="48296"/>
    <lineage>
        <taxon>Bacteria</taxon>
        <taxon>Pseudomonadati</taxon>
        <taxon>Pseudomonadota</taxon>
        <taxon>Gammaproteobacteria</taxon>
        <taxon>Moraxellales</taxon>
        <taxon>Moraxellaceae</taxon>
        <taxon>Acinetobacter</taxon>
        <taxon>Acinetobacter calcoaceticus/baumannii complex</taxon>
    </lineage>
</organism>
<protein>
    <submittedName>
        <fullName evidence="1">Phage tail protein</fullName>
    </submittedName>
</protein>
<reference evidence="1" key="1">
    <citation type="submission" date="2022-04" db="EMBL/GenBank/DDBJ databases">
        <title>Emergence of ST220 Acinetobacter pittii strain in bloodstream infection, which co-producing chromosomal NDM-1 and OXA-820 carbapenemases.</title>
        <authorList>
            <person name="Tian C."/>
            <person name="Xing M."/>
            <person name="Fu L."/>
            <person name="Xia D."/>
        </authorList>
    </citation>
    <scope>NUCLEOTIDE SEQUENCE</scope>
    <source>
        <strain evidence="1">TCM</strain>
    </source>
</reference>
<proteinExistence type="predicted"/>
<gene>
    <name evidence="1" type="ORF">MWH18_07805</name>
</gene>
<dbReference type="AlphaFoldDB" id="A0AAE9S9V8"/>
<name>A0AAE9S9V8_ACIPI</name>